<dbReference type="OrthoDB" id="9802264at2"/>
<accession>A0A4V3DA54</accession>
<dbReference type="RefSeq" id="WP_133573965.1">
    <property type="nucleotide sequence ID" value="NZ_SNYR01000004.1"/>
</dbReference>
<dbReference type="GO" id="GO:0016887">
    <property type="term" value="F:ATP hydrolysis activity"/>
    <property type="evidence" value="ECO:0007669"/>
    <property type="project" value="InterPro"/>
</dbReference>
<dbReference type="EMBL" id="SNYR01000004">
    <property type="protein sequence ID" value="TDQ60478.1"/>
    <property type="molecule type" value="Genomic_DNA"/>
</dbReference>
<sequence length="362" mass="39197">MTLVQKSAGISIQDLHLSFGSTKVLTGVNLEIKAGEFFAFLGPSGSGKSTLLRAIAGFGPRPKGKILVGDRDLAGLPPWERNVGMVFQSYALWPHMSVRKNVAFGLVEKKVPSNQINEKVEAALSLVGLLDYAERMPSQLSGGQQQRVALARTIVVEPDVLLLDEPLSNLDASLRVQMRRELLALQRKLGLTTIFVTHDQEEANTTADRMAVLDQGVVQQIGSPQMLYDHPENLFVARFLGTANILEGEITKADGGAQIELVTGEKIAIESSVFGDGNLVLRPQNIAVRQDPSASALTGKIVHREFLGAQVRYLVDVANTQMVVDQSHALDQPVLEVGAEVGLDINKKSGVFLPKKEVQHAA</sequence>
<dbReference type="Gene3D" id="3.40.50.300">
    <property type="entry name" value="P-loop containing nucleotide triphosphate hydrolases"/>
    <property type="match status" value="1"/>
</dbReference>
<protein>
    <submittedName>
        <fullName evidence="7">Iron(III) transport system ATP-binding protein</fullName>
    </submittedName>
</protein>
<dbReference type="Proteomes" id="UP000295391">
    <property type="component" value="Unassembled WGS sequence"/>
</dbReference>
<keyword evidence="3" id="KW-0813">Transport</keyword>
<comment type="similarity">
    <text evidence="2">Belongs to the ABC transporter superfamily.</text>
</comment>
<evidence type="ECO:0000256" key="1">
    <source>
        <dbReference type="ARBA" id="ARBA00004417"/>
    </source>
</evidence>
<dbReference type="InterPro" id="IPR050093">
    <property type="entry name" value="ABC_SmlMolc_Importer"/>
</dbReference>
<dbReference type="PANTHER" id="PTHR42781">
    <property type="entry name" value="SPERMIDINE/PUTRESCINE IMPORT ATP-BINDING PROTEIN POTA"/>
    <property type="match status" value="1"/>
</dbReference>
<proteinExistence type="inferred from homology"/>
<dbReference type="PANTHER" id="PTHR42781:SF4">
    <property type="entry name" value="SPERMIDINE_PUTRESCINE IMPORT ATP-BINDING PROTEIN POTA"/>
    <property type="match status" value="1"/>
</dbReference>
<organism evidence="7 8">
    <name type="scientific">Maritalea mobilis</name>
    <dbReference type="NCBI Taxonomy" id="483324"/>
    <lineage>
        <taxon>Bacteria</taxon>
        <taxon>Pseudomonadati</taxon>
        <taxon>Pseudomonadota</taxon>
        <taxon>Alphaproteobacteria</taxon>
        <taxon>Hyphomicrobiales</taxon>
        <taxon>Devosiaceae</taxon>
        <taxon>Maritalea</taxon>
    </lineage>
</organism>
<dbReference type="SUPFAM" id="SSF52540">
    <property type="entry name" value="P-loop containing nucleoside triphosphate hydrolases"/>
    <property type="match status" value="1"/>
</dbReference>
<dbReference type="InterPro" id="IPR013611">
    <property type="entry name" value="Transp-assoc_OB_typ2"/>
</dbReference>
<evidence type="ECO:0000256" key="3">
    <source>
        <dbReference type="ARBA" id="ARBA00022448"/>
    </source>
</evidence>
<keyword evidence="5 7" id="KW-0067">ATP-binding</keyword>
<dbReference type="Gene3D" id="2.40.50.100">
    <property type="match status" value="1"/>
</dbReference>
<evidence type="ECO:0000256" key="2">
    <source>
        <dbReference type="ARBA" id="ARBA00005417"/>
    </source>
</evidence>
<evidence type="ECO:0000313" key="7">
    <source>
        <dbReference type="EMBL" id="TDQ60478.1"/>
    </source>
</evidence>
<evidence type="ECO:0000313" key="8">
    <source>
        <dbReference type="Proteomes" id="UP000295391"/>
    </source>
</evidence>
<dbReference type="PROSITE" id="PS50893">
    <property type="entry name" value="ABC_TRANSPORTER_2"/>
    <property type="match status" value="1"/>
</dbReference>
<dbReference type="SMART" id="SM00382">
    <property type="entry name" value="AAA"/>
    <property type="match status" value="1"/>
</dbReference>
<evidence type="ECO:0000259" key="6">
    <source>
        <dbReference type="PROSITE" id="PS50893"/>
    </source>
</evidence>
<name>A0A4V3DA54_9HYPH</name>
<comment type="caution">
    <text evidence="7">The sequence shown here is derived from an EMBL/GenBank/DDBJ whole genome shotgun (WGS) entry which is preliminary data.</text>
</comment>
<keyword evidence="4" id="KW-0547">Nucleotide-binding</keyword>
<dbReference type="InterPro" id="IPR017871">
    <property type="entry name" value="ABC_transporter-like_CS"/>
</dbReference>
<dbReference type="GO" id="GO:0140359">
    <property type="term" value="F:ABC-type transporter activity"/>
    <property type="evidence" value="ECO:0007669"/>
    <property type="project" value="UniProtKB-ARBA"/>
</dbReference>
<dbReference type="Pfam" id="PF00005">
    <property type="entry name" value="ABC_tran"/>
    <property type="match status" value="1"/>
</dbReference>
<dbReference type="GO" id="GO:0005524">
    <property type="term" value="F:ATP binding"/>
    <property type="evidence" value="ECO:0007669"/>
    <property type="project" value="UniProtKB-KW"/>
</dbReference>
<dbReference type="GO" id="GO:0043190">
    <property type="term" value="C:ATP-binding cassette (ABC) transporter complex"/>
    <property type="evidence" value="ECO:0007669"/>
    <property type="project" value="InterPro"/>
</dbReference>
<dbReference type="FunFam" id="3.40.50.300:FF:000042">
    <property type="entry name" value="Maltose/maltodextrin ABC transporter, ATP-binding protein"/>
    <property type="match status" value="1"/>
</dbReference>
<evidence type="ECO:0000256" key="4">
    <source>
        <dbReference type="ARBA" id="ARBA00022741"/>
    </source>
</evidence>
<dbReference type="AlphaFoldDB" id="A0A4V3DA54"/>
<dbReference type="InterPro" id="IPR003439">
    <property type="entry name" value="ABC_transporter-like_ATP-bd"/>
</dbReference>
<dbReference type="InterPro" id="IPR027417">
    <property type="entry name" value="P-loop_NTPase"/>
</dbReference>
<dbReference type="InterPro" id="IPR003593">
    <property type="entry name" value="AAA+_ATPase"/>
</dbReference>
<comment type="subcellular location">
    <subcellularLocation>
        <location evidence="1">Cell inner membrane</location>
        <topology evidence="1">Peripheral membrane protein</topology>
    </subcellularLocation>
</comment>
<feature type="domain" description="ABC transporter" evidence="6">
    <location>
        <begin position="10"/>
        <end position="240"/>
    </location>
</feature>
<dbReference type="PROSITE" id="PS00211">
    <property type="entry name" value="ABC_TRANSPORTER_1"/>
    <property type="match status" value="1"/>
</dbReference>
<dbReference type="SUPFAM" id="SSF50331">
    <property type="entry name" value="MOP-like"/>
    <property type="match status" value="1"/>
</dbReference>
<keyword evidence="8" id="KW-1185">Reference proteome</keyword>
<evidence type="ECO:0000256" key="5">
    <source>
        <dbReference type="ARBA" id="ARBA00022840"/>
    </source>
</evidence>
<dbReference type="InterPro" id="IPR008995">
    <property type="entry name" value="Mo/tungstate-bd_C_term_dom"/>
</dbReference>
<gene>
    <name evidence="7" type="ORF">ATL17_3367</name>
</gene>
<dbReference type="Pfam" id="PF08402">
    <property type="entry name" value="TOBE_2"/>
    <property type="match status" value="1"/>
</dbReference>
<reference evidence="7 8" key="1">
    <citation type="submission" date="2019-03" db="EMBL/GenBank/DDBJ databases">
        <title>Genomic Encyclopedia of Type Strains, Phase III (KMG-III): the genomes of soil and plant-associated and newly described type strains.</title>
        <authorList>
            <person name="Whitman W."/>
        </authorList>
    </citation>
    <scope>NUCLEOTIDE SEQUENCE [LARGE SCALE GENOMIC DNA]</scope>
    <source>
        <strain evidence="7 8">CGMCC 1.7002</strain>
    </source>
</reference>